<proteinExistence type="predicted"/>
<evidence type="ECO:0000313" key="3">
    <source>
        <dbReference type="EMBL" id="CAG9334649.1"/>
    </source>
</evidence>
<sequence>MASKLIFIICILSLVLAQPSQNDTSTSQNTTIPSQNVTNSSSSSNQINSSGESNISSSNQSNISQSNSTYFYQGGIAETLLEMANGFFVGLKRNQSQSSSCYNDSGVLTELSQVVYMDIMDYARGNSSAKNQIYINYDNLENYFNDRAENDCDWDWFFKLYVEISVEGLRKIIDRIVGNINSVASEWMSLDNCTSNYTACGENWGSLTRQLVLWEI</sequence>
<name>A0AAU9KKQ8_9CILI</name>
<evidence type="ECO:0000256" key="1">
    <source>
        <dbReference type="SAM" id="MobiDB-lite"/>
    </source>
</evidence>
<protein>
    <submittedName>
        <fullName evidence="3">Uncharacterized protein</fullName>
    </submittedName>
</protein>
<gene>
    <name evidence="3" type="ORF">BSTOLATCC_MIC61259</name>
</gene>
<comment type="caution">
    <text evidence="3">The sequence shown here is derived from an EMBL/GenBank/DDBJ whole genome shotgun (WGS) entry which is preliminary data.</text>
</comment>
<feature type="signal peptide" evidence="2">
    <location>
        <begin position="1"/>
        <end position="17"/>
    </location>
</feature>
<dbReference type="AlphaFoldDB" id="A0AAU9KKQ8"/>
<reference evidence="3" key="1">
    <citation type="submission" date="2021-09" db="EMBL/GenBank/DDBJ databases">
        <authorList>
            <consortium name="AG Swart"/>
            <person name="Singh M."/>
            <person name="Singh A."/>
            <person name="Seah K."/>
            <person name="Emmerich C."/>
        </authorList>
    </citation>
    <scope>NUCLEOTIDE SEQUENCE</scope>
    <source>
        <strain evidence="3">ATCC30299</strain>
    </source>
</reference>
<evidence type="ECO:0000313" key="4">
    <source>
        <dbReference type="Proteomes" id="UP001162131"/>
    </source>
</evidence>
<feature type="chain" id="PRO_5043459906" evidence="2">
    <location>
        <begin position="18"/>
        <end position="216"/>
    </location>
</feature>
<accession>A0AAU9KKQ8</accession>
<evidence type="ECO:0000256" key="2">
    <source>
        <dbReference type="SAM" id="SignalP"/>
    </source>
</evidence>
<keyword evidence="2" id="KW-0732">Signal</keyword>
<dbReference type="EMBL" id="CAJZBQ010000058">
    <property type="protein sequence ID" value="CAG9334649.1"/>
    <property type="molecule type" value="Genomic_DNA"/>
</dbReference>
<keyword evidence="4" id="KW-1185">Reference proteome</keyword>
<dbReference type="Proteomes" id="UP001162131">
    <property type="component" value="Unassembled WGS sequence"/>
</dbReference>
<feature type="region of interest" description="Disordered" evidence="1">
    <location>
        <begin position="22"/>
        <end position="61"/>
    </location>
</feature>
<organism evidence="3 4">
    <name type="scientific">Blepharisma stoltei</name>
    <dbReference type="NCBI Taxonomy" id="1481888"/>
    <lineage>
        <taxon>Eukaryota</taxon>
        <taxon>Sar</taxon>
        <taxon>Alveolata</taxon>
        <taxon>Ciliophora</taxon>
        <taxon>Postciliodesmatophora</taxon>
        <taxon>Heterotrichea</taxon>
        <taxon>Heterotrichida</taxon>
        <taxon>Blepharismidae</taxon>
        <taxon>Blepharisma</taxon>
    </lineage>
</organism>